<keyword evidence="3" id="KW-1185">Reference proteome</keyword>
<dbReference type="EMBL" id="BLLK01000058">
    <property type="protein sequence ID" value="GFH57538.1"/>
    <property type="molecule type" value="Genomic_DNA"/>
</dbReference>
<reference evidence="2 3" key="1">
    <citation type="journal article" date="2021" name="Sci. Rep.">
        <title>The genome of the diatom Chaetoceros tenuissimus carries an ancient integrated fragment of an extant virus.</title>
        <authorList>
            <person name="Hongo Y."/>
            <person name="Kimura K."/>
            <person name="Takaki Y."/>
            <person name="Yoshida Y."/>
            <person name="Baba S."/>
            <person name="Kobayashi G."/>
            <person name="Nagasaki K."/>
            <person name="Hano T."/>
            <person name="Tomaru Y."/>
        </authorList>
    </citation>
    <scope>NUCLEOTIDE SEQUENCE [LARGE SCALE GENOMIC DNA]</scope>
    <source>
        <strain evidence="2 3">NIES-3715</strain>
    </source>
</reference>
<gene>
    <name evidence="2" type="ORF">CTEN210_14014</name>
</gene>
<feature type="region of interest" description="Disordered" evidence="1">
    <location>
        <begin position="1"/>
        <end position="22"/>
    </location>
</feature>
<name>A0AAD3D4C2_9STRA</name>
<feature type="compositionally biased region" description="Polar residues" evidence="1">
    <location>
        <begin position="1"/>
        <end position="13"/>
    </location>
</feature>
<protein>
    <submittedName>
        <fullName evidence="2">Uncharacterized protein</fullName>
    </submittedName>
</protein>
<organism evidence="2 3">
    <name type="scientific">Chaetoceros tenuissimus</name>
    <dbReference type="NCBI Taxonomy" id="426638"/>
    <lineage>
        <taxon>Eukaryota</taxon>
        <taxon>Sar</taxon>
        <taxon>Stramenopiles</taxon>
        <taxon>Ochrophyta</taxon>
        <taxon>Bacillariophyta</taxon>
        <taxon>Coscinodiscophyceae</taxon>
        <taxon>Chaetocerotophycidae</taxon>
        <taxon>Chaetocerotales</taxon>
        <taxon>Chaetocerotaceae</taxon>
        <taxon>Chaetoceros</taxon>
    </lineage>
</organism>
<accession>A0AAD3D4C2</accession>
<evidence type="ECO:0000313" key="3">
    <source>
        <dbReference type="Proteomes" id="UP001054902"/>
    </source>
</evidence>
<evidence type="ECO:0000256" key="1">
    <source>
        <dbReference type="SAM" id="MobiDB-lite"/>
    </source>
</evidence>
<proteinExistence type="predicted"/>
<evidence type="ECO:0000313" key="2">
    <source>
        <dbReference type="EMBL" id="GFH57538.1"/>
    </source>
</evidence>
<comment type="caution">
    <text evidence="2">The sequence shown here is derived from an EMBL/GenBank/DDBJ whole genome shotgun (WGS) entry which is preliminary data.</text>
</comment>
<dbReference type="Proteomes" id="UP001054902">
    <property type="component" value="Unassembled WGS sequence"/>
</dbReference>
<dbReference type="AlphaFoldDB" id="A0AAD3D4C2"/>
<sequence>MQSNFMSKFSSNPPAYVPTATPSSSYEYTPVNNASVVDSGKNTEAEVLYLAESQVQVVPDLHTQVPVSVQGNSSTTSHPPPGCPDGGQWGKITYVGNNTSLLACALCLCFGPLGCCVLACPNDEKDAYSVNGNVYDAGGKFLGRQGNLNFVPSRMIRTTTSPAMNRNIHCRNVK</sequence>